<name>A0A1J5PBY1_9ZZZZ</name>
<dbReference type="AntiFam" id="ANF00090">
    <property type="entry name" value="Shadow ORF (opposite yegE)"/>
</dbReference>
<dbReference type="AlphaFoldDB" id="A0A1J5PBY1"/>
<proteinExistence type="predicted"/>
<dbReference type="EMBL" id="MLJW01005063">
    <property type="protein sequence ID" value="OIQ68854.1"/>
    <property type="molecule type" value="Genomic_DNA"/>
</dbReference>
<evidence type="ECO:0000313" key="1">
    <source>
        <dbReference type="EMBL" id="OIQ68854.1"/>
    </source>
</evidence>
<sequence>MRHFIQNGDDGAIHPIQMPVPGTITDLSMPDYPLADDLPHFVEEIRCMHARIQHAVILPQQLIGRIPGYRAEFVIHKQDIAGKIGFSDDRSGIHCAPLLLICKVLRGDLLQLCSLRRLALAQLRDQETEALVAIVEGTHQFAQFRGPAFTDLHIMLAALHCIYRHYQAIQHDQIAPQNKIAG</sequence>
<comment type="caution">
    <text evidence="1">The sequence shown here is derived from an EMBL/GenBank/DDBJ whole genome shotgun (WGS) entry which is preliminary data.</text>
</comment>
<organism evidence="1">
    <name type="scientific">mine drainage metagenome</name>
    <dbReference type="NCBI Taxonomy" id="410659"/>
    <lineage>
        <taxon>unclassified sequences</taxon>
        <taxon>metagenomes</taxon>
        <taxon>ecological metagenomes</taxon>
    </lineage>
</organism>
<gene>
    <name evidence="1" type="ORF">GALL_495510</name>
</gene>
<reference evidence="1" key="1">
    <citation type="submission" date="2016-10" db="EMBL/GenBank/DDBJ databases">
        <title>Sequence of Gallionella enrichment culture.</title>
        <authorList>
            <person name="Poehlein A."/>
            <person name="Muehling M."/>
            <person name="Daniel R."/>
        </authorList>
    </citation>
    <scope>NUCLEOTIDE SEQUENCE</scope>
</reference>
<accession>A0A1J5PBY1</accession>
<protein>
    <submittedName>
        <fullName evidence="1">Uncharacterized protein</fullName>
    </submittedName>
</protein>